<proteinExistence type="inferred from homology"/>
<keyword evidence="2 5" id="KW-0963">Cytoplasm</keyword>
<dbReference type="Pfam" id="PF02410">
    <property type="entry name" value="RsfS"/>
    <property type="match status" value="1"/>
</dbReference>
<dbReference type="Proteomes" id="UP000295632">
    <property type="component" value="Unassembled WGS sequence"/>
</dbReference>
<dbReference type="GO" id="GO:0042256">
    <property type="term" value="P:cytosolic ribosome assembly"/>
    <property type="evidence" value="ECO:0007669"/>
    <property type="project" value="UniProtKB-UniRule"/>
</dbReference>
<dbReference type="PANTHER" id="PTHR21043">
    <property type="entry name" value="IOJAP SUPERFAMILY ORTHOLOG"/>
    <property type="match status" value="1"/>
</dbReference>
<name>A0A4R6U4T1_9BACI</name>
<dbReference type="GO" id="GO:0090071">
    <property type="term" value="P:negative regulation of ribosome biogenesis"/>
    <property type="evidence" value="ECO:0007669"/>
    <property type="project" value="UniProtKB-UniRule"/>
</dbReference>
<comment type="caution">
    <text evidence="6">The sequence shown here is derived from an EMBL/GenBank/DDBJ whole genome shotgun (WGS) entry which is preliminary data.</text>
</comment>
<dbReference type="GO" id="GO:0005737">
    <property type="term" value="C:cytoplasm"/>
    <property type="evidence" value="ECO:0007669"/>
    <property type="project" value="UniProtKB-SubCell"/>
</dbReference>
<dbReference type="AlphaFoldDB" id="A0A4R6U4T1"/>
<protein>
    <recommendedName>
        <fullName evidence="5">Ribosomal silencing factor RsfS</fullName>
    </recommendedName>
</protein>
<evidence type="ECO:0000256" key="4">
    <source>
        <dbReference type="ARBA" id="ARBA00022845"/>
    </source>
</evidence>
<dbReference type="FunFam" id="3.30.460.10:FF:000015">
    <property type="entry name" value="Ribosomal silencing factor RsfS"/>
    <property type="match status" value="1"/>
</dbReference>
<evidence type="ECO:0000256" key="1">
    <source>
        <dbReference type="ARBA" id="ARBA00010574"/>
    </source>
</evidence>
<dbReference type="OrthoDB" id="9793681at2"/>
<keyword evidence="7" id="KW-1185">Reference proteome</keyword>
<evidence type="ECO:0000256" key="5">
    <source>
        <dbReference type="HAMAP-Rule" id="MF_01477"/>
    </source>
</evidence>
<keyword evidence="4 5" id="KW-0810">Translation regulation</keyword>
<evidence type="ECO:0000313" key="7">
    <source>
        <dbReference type="Proteomes" id="UP000295632"/>
    </source>
</evidence>
<dbReference type="InterPro" id="IPR004394">
    <property type="entry name" value="Iojap/RsfS/C7orf30"/>
</dbReference>
<dbReference type="SUPFAM" id="SSF81301">
    <property type="entry name" value="Nucleotidyltransferase"/>
    <property type="match status" value="1"/>
</dbReference>
<evidence type="ECO:0000256" key="3">
    <source>
        <dbReference type="ARBA" id="ARBA00022491"/>
    </source>
</evidence>
<sequence length="124" mass="14074">MTETQLLQLSVQAADDKKAHEIVVLNMKGISLVADYFLICHGNSEKQVQAIASGIREKALGDGLQVHRIEGYDHARWVLVDLGDVVCHIFHSEERHHYQLEKLWGDASYVNIDSFLEPTQTAYR</sequence>
<dbReference type="InterPro" id="IPR043519">
    <property type="entry name" value="NT_sf"/>
</dbReference>
<dbReference type="PANTHER" id="PTHR21043:SF0">
    <property type="entry name" value="MITOCHONDRIAL ASSEMBLY OF RIBOSOMAL LARGE SUBUNIT PROTEIN 1"/>
    <property type="match status" value="1"/>
</dbReference>
<reference evidence="6 7" key="1">
    <citation type="submission" date="2019-03" db="EMBL/GenBank/DDBJ databases">
        <title>Genomic Encyclopedia of Type Strains, Phase IV (KMG-IV): sequencing the most valuable type-strain genomes for metagenomic binning, comparative biology and taxonomic classification.</title>
        <authorList>
            <person name="Goeker M."/>
        </authorList>
    </citation>
    <scope>NUCLEOTIDE SEQUENCE [LARGE SCALE GENOMIC DNA]</scope>
    <source>
        <strain evidence="6 7">DSM 28697</strain>
    </source>
</reference>
<evidence type="ECO:0000256" key="2">
    <source>
        <dbReference type="ARBA" id="ARBA00022490"/>
    </source>
</evidence>
<keyword evidence="3 5" id="KW-0678">Repressor</keyword>
<organism evidence="6 7">
    <name type="scientific">Aureibacillus halotolerans</name>
    <dbReference type="NCBI Taxonomy" id="1508390"/>
    <lineage>
        <taxon>Bacteria</taxon>
        <taxon>Bacillati</taxon>
        <taxon>Bacillota</taxon>
        <taxon>Bacilli</taxon>
        <taxon>Bacillales</taxon>
        <taxon>Bacillaceae</taxon>
        <taxon>Aureibacillus</taxon>
    </lineage>
</organism>
<dbReference type="GO" id="GO:0017148">
    <property type="term" value="P:negative regulation of translation"/>
    <property type="evidence" value="ECO:0007669"/>
    <property type="project" value="UniProtKB-UniRule"/>
</dbReference>
<dbReference type="NCBIfam" id="TIGR00090">
    <property type="entry name" value="rsfS_iojap_ybeB"/>
    <property type="match status" value="1"/>
</dbReference>
<comment type="function">
    <text evidence="5">Functions as a ribosomal silencing factor. Interacts with ribosomal protein uL14 (rplN), blocking formation of intersubunit bridge B8. Prevents association of the 30S and 50S ribosomal subunits and the formation of functional ribosomes, thus repressing translation.</text>
</comment>
<evidence type="ECO:0000313" key="6">
    <source>
        <dbReference type="EMBL" id="TDQ38034.1"/>
    </source>
</evidence>
<dbReference type="HAMAP" id="MF_01477">
    <property type="entry name" value="Iojap_RsfS"/>
    <property type="match status" value="1"/>
</dbReference>
<dbReference type="GO" id="GO:0043023">
    <property type="term" value="F:ribosomal large subunit binding"/>
    <property type="evidence" value="ECO:0007669"/>
    <property type="project" value="TreeGrafter"/>
</dbReference>
<dbReference type="Gene3D" id="3.30.460.10">
    <property type="entry name" value="Beta Polymerase, domain 2"/>
    <property type="match status" value="1"/>
</dbReference>
<dbReference type="EMBL" id="SNYJ01000011">
    <property type="protein sequence ID" value="TDQ38034.1"/>
    <property type="molecule type" value="Genomic_DNA"/>
</dbReference>
<gene>
    <name evidence="5" type="primary">rsfS</name>
    <name evidence="6" type="ORF">EV213_111115</name>
</gene>
<comment type="subcellular location">
    <subcellularLocation>
        <location evidence="5">Cytoplasm</location>
    </subcellularLocation>
</comment>
<comment type="similarity">
    <text evidence="1 5">Belongs to the Iojap/RsfS family.</text>
</comment>
<dbReference type="RefSeq" id="WP_133581078.1">
    <property type="nucleotide sequence ID" value="NZ_SNYJ01000011.1"/>
</dbReference>
<accession>A0A4R6U4T1</accession>
<comment type="subunit">
    <text evidence="5">Interacts with ribosomal protein uL14 (rplN).</text>
</comment>